<evidence type="ECO:0000259" key="1">
    <source>
        <dbReference type="Pfam" id="PF03478"/>
    </source>
</evidence>
<accession>A0AAD5ZG40</accession>
<protein>
    <recommendedName>
        <fullName evidence="1">KIB1-4 beta-propeller domain-containing protein</fullName>
    </recommendedName>
</protein>
<dbReference type="AlphaFoldDB" id="A0AAD5ZG40"/>
<sequence length="316" mass="36583">MLPHGVCLRKEDDGIRLFYDVWEGKMHKLHLPEVIQKRCCASYNGWMLVAAPEGTDVFLLNPLTRARIQLPPFTPTVRYLGDDWNAPRHNTPYLGGLCYSIKVMLSADLTSPECLITVSLTRCALFCCKVGDPCWTRVNNPVEIDPGDVTYHNGRFYLLYVESIVIIDSNNPNEWFVYNFEPELRAFGSHLGSFLEGKYGVYMICDYLSGGKVELYQFQEQLLKLERVTDKSNITIFNVFGSHYLTVCSGDWDSLSGKSEYRVSWKAERVRKHEVRYQYRIFSVKLNEKEELVCYLHDVARDLAPEPLMWFQPNFV</sequence>
<dbReference type="PANTHER" id="PTHR44259">
    <property type="entry name" value="OS07G0183000 PROTEIN-RELATED"/>
    <property type="match status" value="1"/>
</dbReference>
<dbReference type="Pfam" id="PF03478">
    <property type="entry name" value="Beta-prop_KIB1-4"/>
    <property type="match status" value="1"/>
</dbReference>
<reference evidence="2 3" key="1">
    <citation type="journal article" date="2022" name="Cell">
        <title>Repeat-based holocentromeres influence genome architecture and karyotype evolution.</title>
        <authorList>
            <person name="Hofstatter P.G."/>
            <person name="Thangavel G."/>
            <person name="Lux T."/>
            <person name="Neumann P."/>
            <person name="Vondrak T."/>
            <person name="Novak P."/>
            <person name="Zhang M."/>
            <person name="Costa L."/>
            <person name="Castellani M."/>
            <person name="Scott A."/>
            <person name="Toegelov H."/>
            <person name="Fuchs J."/>
            <person name="Mata-Sucre Y."/>
            <person name="Dias Y."/>
            <person name="Vanzela A.L.L."/>
            <person name="Huettel B."/>
            <person name="Almeida C.C.S."/>
            <person name="Simkova H."/>
            <person name="Souza G."/>
            <person name="Pedrosa-Harand A."/>
            <person name="Macas J."/>
            <person name="Mayer K.F.X."/>
            <person name="Houben A."/>
            <person name="Marques A."/>
        </authorList>
    </citation>
    <scope>NUCLEOTIDE SEQUENCE [LARGE SCALE GENOMIC DNA]</scope>
    <source>
        <strain evidence="2">RhyTen1mFocal</strain>
    </source>
</reference>
<dbReference type="PANTHER" id="PTHR44259:SF114">
    <property type="entry name" value="OS06G0707300 PROTEIN"/>
    <property type="match status" value="1"/>
</dbReference>
<comment type="caution">
    <text evidence="2">The sequence shown here is derived from an EMBL/GenBank/DDBJ whole genome shotgun (WGS) entry which is preliminary data.</text>
</comment>
<keyword evidence="3" id="KW-1185">Reference proteome</keyword>
<dbReference type="EMBL" id="JAMRDG010000001">
    <property type="protein sequence ID" value="KAJ3697133.1"/>
    <property type="molecule type" value="Genomic_DNA"/>
</dbReference>
<dbReference type="InterPro" id="IPR050942">
    <property type="entry name" value="F-box_BR-signaling"/>
</dbReference>
<organism evidence="2 3">
    <name type="scientific">Rhynchospora tenuis</name>
    <dbReference type="NCBI Taxonomy" id="198213"/>
    <lineage>
        <taxon>Eukaryota</taxon>
        <taxon>Viridiplantae</taxon>
        <taxon>Streptophyta</taxon>
        <taxon>Embryophyta</taxon>
        <taxon>Tracheophyta</taxon>
        <taxon>Spermatophyta</taxon>
        <taxon>Magnoliopsida</taxon>
        <taxon>Liliopsida</taxon>
        <taxon>Poales</taxon>
        <taxon>Cyperaceae</taxon>
        <taxon>Cyperoideae</taxon>
        <taxon>Rhynchosporeae</taxon>
        <taxon>Rhynchospora</taxon>
    </lineage>
</organism>
<evidence type="ECO:0000313" key="3">
    <source>
        <dbReference type="Proteomes" id="UP001210211"/>
    </source>
</evidence>
<evidence type="ECO:0000313" key="2">
    <source>
        <dbReference type="EMBL" id="KAJ3697133.1"/>
    </source>
</evidence>
<proteinExistence type="predicted"/>
<name>A0AAD5ZG40_9POAL</name>
<dbReference type="Proteomes" id="UP001210211">
    <property type="component" value="Unassembled WGS sequence"/>
</dbReference>
<gene>
    <name evidence="2" type="ORF">LUZ61_000838</name>
</gene>
<feature type="domain" description="KIB1-4 beta-propeller" evidence="1">
    <location>
        <begin position="18"/>
        <end position="240"/>
    </location>
</feature>
<dbReference type="InterPro" id="IPR005174">
    <property type="entry name" value="KIB1-4_b-propeller"/>
</dbReference>